<dbReference type="PANTHER" id="PTHR40240:SF1">
    <property type="entry name" value="PLEXUS, ISOFORM A"/>
    <property type="match status" value="1"/>
</dbReference>
<evidence type="ECO:0000313" key="2">
    <source>
        <dbReference type="EMBL" id="KAL1379896.1"/>
    </source>
</evidence>
<feature type="region of interest" description="Disordered" evidence="1">
    <location>
        <begin position="211"/>
        <end position="344"/>
    </location>
</feature>
<accession>A0ABD1CTZ1</accession>
<feature type="non-terminal residue" evidence="2">
    <location>
        <position position="521"/>
    </location>
</feature>
<dbReference type="Proteomes" id="UP001562425">
    <property type="component" value="Unassembled WGS sequence"/>
</dbReference>
<feature type="region of interest" description="Disordered" evidence="1">
    <location>
        <begin position="58"/>
        <end position="99"/>
    </location>
</feature>
<feature type="compositionally biased region" description="Polar residues" evidence="1">
    <location>
        <begin position="270"/>
        <end position="282"/>
    </location>
</feature>
<gene>
    <name evidence="2" type="ORF">pipiens_014577</name>
</gene>
<name>A0ABD1CTZ1_CULPP</name>
<reference evidence="2 3" key="1">
    <citation type="submission" date="2024-05" db="EMBL/GenBank/DDBJ databases">
        <title>Culex pipiens pipiens assembly and annotation.</title>
        <authorList>
            <person name="Alout H."/>
            <person name="Durand T."/>
        </authorList>
    </citation>
    <scope>NUCLEOTIDE SEQUENCE [LARGE SCALE GENOMIC DNA]</scope>
    <source>
        <strain evidence="2">HA-2024</strain>
        <tissue evidence="2">Whole body</tissue>
    </source>
</reference>
<dbReference type="PANTHER" id="PTHR40240">
    <property type="entry name" value="PLEXUS, ISOFORM A"/>
    <property type="match status" value="1"/>
</dbReference>
<dbReference type="AlphaFoldDB" id="A0ABD1CTZ1"/>
<protein>
    <submittedName>
        <fullName evidence="2">Uncharacterized protein</fullName>
    </submittedName>
</protein>
<keyword evidence="3" id="KW-1185">Reference proteome</keyword>
<comment type="caution">
    <text evidence="2">The sequence shown here is derived from an EMBL/GenBank/DDBJ whole genome shotgun (WGS) entry which is preliminary data.</text>
</comment>
<organism evidence="2 3">
    <name type="scientific">Culex pipiens pipiens</name>
    <name type="common">Northern house mosquito</name>
    <dbReference type="NCBI Taxonomy" id="38569"/>
    <lineage>
        <taxon>Eukaryota</taxon>
        <taxon>Metazoa</taxon>
        <taxon>Ecdysozoa</taxon>
        <taxon>Arthropoda</taxon>
        <taxon>Hexapoda</taxon>
        <taxon>Insecta</taxon>
        <taxon>Pterygota</taxon>
        <taxon>Neoptera</taxon>
        <taxon>Endopterygota</taxon>
        <taxon>Diptera</taxon>
        <taxon>Nematocera</taxon>
        <taxon>Culicoidea</taxon>
        <taxon>Culicidae</taxon>
        <taxon>Culicinae</taxon>
        <taxon>Culicini</taxon>
        <taxon>Culex</taxon>
        <taxon>Culex</taxon>
    </lineage>
</organism>
<evidence type="ECO:0000313" key="3">
    <source>
        <dbReference type="Proteomes" id="UP001562425"/>
    </source>
</evidence>
<feature type="region of interest" description="Disordered" evidence="1">
    <location>
        <begin position="381"/>
        <end position="429"/>
    </location>
</feature>
<feature type="compositionally biased region" description="Polar residues" evidence="1">
    <location>
        <begin position="297"/>
        <end position="309"/>
    </location>
</feature>
<dbReference type="EMBL" id="JBEHCU010009428">
    <property type="protein sequence ID" value="KAL1379896.1"/>
    <property type="molecule type" value="Genomic_DNA"/>
</dbReference>
<evidence type="ECO:0000256" key="1">
    <source>
        <dbReference type="SAM" id="MobiDB-lite"/>
    </source>
</evidence>
<feature type="compositionally biased region" description="Basic and acidic residues" evidence="1">
    <location>
        <begin position="285"/>
        <end position="295"/>
    </location>
</feature>
<sequence>MAFGMAAFQPVCPLMDIFTVLGNEDDQDLFADNLVSCPVRNHIIMEKAKAYIKNELRGGSLASHPEPPPANQQQQQLHKHHQQQQQQSQQQPPAASSDDPSNICYVCGARGARDQFYLRVRPNPERPSDPYFPLLETHQPPAGVPQWTPAQVGVRSCNLCFTTFASQWDYHEREGKPISQRLYWLKRTDGKSYIGAEMSTQGEYATQVLGLNPEHVPPGNDRRSLTPQSQHMSSYGRIESPNSLARPRSQDHPSTAAPPQHYQVARNDSPIRSSSRNESPQGKTEPYHPTKRYIENHINSTSQPGSRPSSRNEKSVTPRPMSRENPSPVAAPPTTTPNTTASATASPVLASRFDGMKMSSFAHHKLKIGTYASTLAAATNPTPSSGATGGANPAADTKSSSSTSSSSHRLEEAEGALDLRNSSLGPVGPGTGTDILDLSMPDKNSMTEVCYVCGDEQRRGSLVEISTVKPKDSKDQEKAFFPIFDETHARPARSRPKDPKGMVQACKACYQYLINQWQTFN</sequence>
<proteinExistence type="predicted"/>